<evidence type="ECO:0000313" key="2">
    <source>
        <dbReference type="EMBL" id="PKQ46344.1"/>
    </source>
</evidence>
<dbReference type="OrthoDB" id="645383at2"/>
<keyword evidence="2" id="KW-0808">Transferase</keyword>
<dbReference type="InterPro" id="IPR002934">
    <property type="entry name" value="Polymerase_NTP_transf_dom"/>
</dbReference>
<organism evidence="2 3">
    <name type="scientific">Confluentibacter flavum</name>
    <dbReference type="NCBI Taxonomy" id="1909700"/>
    <lineage>
        <taxon>Bacteria</taxon>
        <taxon>Pseudomonadati</taxon>
        <taxon>Bacteroidota</taxon>
        <taxon>Flavobacteriia</taxon>
        <taxon>Flavobacteriales</taxon>
        <taxon>Flavobacteriaceae</taxon>
        <taxon>Confluentibacter</taxon>
    </lineage>
</organism>
<dbReference type="Proteomes" id="UP000233435">
    <property type="component" value="Unassembled WGS sequence"/>
</dbReference>
<keyword evidence="3" id="KW-1185">Reference proteome</keyword>
<reference evidence="2 3" key="1">
    <citation type="submission" date="2017-12" db="EMBL/GenBank/DDBJ databases">
        <title>Confluentibacter flavum sp. nov., isolated from the saline lake.</title>
        <authorList>
            <person name="Yu L."/>
        </authorList>
    </citation>
    <scope>NUCLEOTIDE SEQUENCE [LARGE SCALE GENOMIC DNA]</scope>
    <source>
        <strain evidence="2 3">3B</strain>
    </source>
</reference>
<protein>
    <submittedName>
        <fullName evidence="2">Nucleotidyltransferase</fullName>
    </submittedName>
</protein>
<evidence type="ECO:0000259" key="1">
    <source>
        <dbReference type="Pfam" id="PF01909"/>
    </source>
</evidence>
<proteinExistence type="predicted"/>
<dbReference type="EMBL" id="PJEO01000014">
    <property type="protein sequence ID" value="PKQ46344.1"/>
    <property type="molecule type" value="Genomic_DNA"/>
</dbReference>
<sequence>MNALKTLLYFSIFKYPLKRDEIFSFSDLKNKVLLDEELSQLLEKKAIYKINDYYLCENNSLHVERRILGNSMASDIFPKAIKVSNFIAKFPFVEGVGISGSLSKGYHDEKSDIDFFIITSQKRLWVARTILVLYKKIFLLNSKKYFCVNYFIASNMLEIHEKNRFTATELITMIPMCGKDVFQSFYKENQWAKKYFSNYVKKDHQINTVKKNFLIKLTERLLNSDFGDYLDIWFMKFTYKKWKSKFKNLDKASFDIAMKSTKNVSKHHPQNFQKKVIDTLNEKYSKVKKIHNITLEHEHA</sequence>
<dbReference type="Gene3D" id="3.30.460.10">
    <property type="entry name" value="Beta Polymerase, domain 2"/>
    <property type="match status" value="1"/>
</dbReference>
<dbReference type="SUPFAM" id="SSF81301">
    <property type="entry name" value="Nucleotidyltransferase"/>
    <property type="match status" value="1"/>
</dbReference>
<dbReference type="InterPro" id="IPR043519">
    <property type="entry name" value="NT_sf"/>
</dbReference>
<dbReference type="GO" id="GO:0016779">
    <property type="term" value="F:nucleotidyltransferase activity"/>
    <property type="evidence" value="ECO:0007669"/>
    <property type="project" value="InterPro"/>
</dbReference>
<evidence type="ECO:0000313" key="3">
    <source>
        <dbReference type="Proteomes" id="UP000233435"/>
    </source>
</evidence>
<dbReference type="RefSeq" id="WP_106658621.1">
    <property type="nucleotide sequence ID" value="NZ_PJEO01000014.1"/>
</dbReference>
<comment type="caution">
    <text evidence="2">The sequence shown here is derived from an EMBL/GenBank/DDBJ whole genome shotgun (WGS) entry which is preliminary data.</text>
</comment>
<accession>A0A2N3HN87</accession>
<dbReference type="AlphaFoldDB" id="A0A2N3HN87"/>
<feature type="domain" description="Polymerase nucleotidyl transferase" evidence="1">
    <location>
        <begin position="89"/>
        <end position="137"/>
    </location>
</feature>
<dbReference type="Pfam" id="PF01909">
    <property type="entry name" value="NTP_transf_2"/>
    <property type="match status" value="1"/>
</dbReference>
<gene>
    <name evidence="2" type="ORF">CSW08_04060</name>
</gene>
<name>A0A2N3HN87_9FLAO</name>